<keyword evidence="1" id="KW-0472">Membrane</keyword>
<comment type="caution">
    <text evidence="2">The sequence shown here is derived from an EMBL/GenBank/DDBJ whole genome shotgun (WGS) entry which is preliminary data.</text>
</comment>
<sequence>MNGTLISITTNAPPDDATGPQFAFAPVAAFSLLALVAAAFIEEDMLATLNKGSSIAVISTVDGERKTKAVCN</sequence>
<gene>
    <name evidence="2" type="ORF">DL762_005515</name>
</gene>
<keyword evidence="3" id="KW-1185">Reference proteome</keyword>
<dbReference type="Proteomes" id="UP000294003">
    <property type="component" value="Unassembled WGS sequence"/>
</dbReference>
<evidence type="ECO:0000313" key="2">
    <source>
        <dbReference type="EMBL" id="RYO84734.1"/>
    </source>
</evidence>
<reference evidence="2 3" key="1">
    <citation type="submission" date="2018-06" db="EMBL/GenBank/DDBJ databases">
        <title>Complete Genomes of Monosporascus.</title>
        <authorList>
            <person name="Robinson A.J."/>
            <person name="Natvig D.O."/>
        </authorList>
    </citation>
    <scope>NUCLEOTIDE SEQUENCE [LARGE SCALE GENOMIC DNA]</scope>
    <source>
        <strain evidence="2 3">CBS 609.92</strain>
    </source>
</reference>
<keyword evidence="1" id="KW-1133">Transmembrane helix</keyword>
<evidence type="ECO:0000256" key="1">
    <source>
        <dbReference type="SAM" id="Phobius"/>
    </source>
</evidence>
<evidence type="ECO:0000313" key="3">
    <source>
        <dbReference type="Proteomes" id="UP000294003"/>
    </source>
</evidence>
<feature type="transmembrane region" description="Helical" evidence="1">
    <location>
        <begin position="22"/>
        <end position="41"/>
    </location>
</feature>
<dbReference type="EMBL" id="QJNS01000155">
    <property type="protein sequence ID" value="RYO84734.1"/>
    <property type="molecule type" value="Genomic_DNA"/>
</dbReference>
<name>A0ABY0H528_9PEZI</name>
<protein>
    <submittedName>
        <fullName evidence="2">Uncharacterized protein</fullName>
    </submittedName>
</protein>
<accession>A0ABY0H528</accession>
<proteinExistence type="predicted"/>
<organism evidence="2 3">
    <name type="scientific">Monosporascus cannonballus</name>
    <dbReference type="NCBI Taxonomy" id="155416"/>
    <lineage>
        <taxon>Eukaryota</taxon>
        <taxon>Fungi</taxon>
        <taxon>Dikarya</taxon>
        <taxon>Ascomycota</taxon>
        <taxon>Pezizomycotina</taxon>
        <taxon>Sordariomycetes</taxon>
        <taxon>Xylariomycetidae</taxon>
        <taxon>Xylariales</taxon>
        <taxon>Xylariales incertae sedis</taxon>
        <taxon>Monosporascus</taxon>
    </lineage>
</organism>
<keyword evidence="1" id="KW-0812">Transmembrane</keyword>